<evidence type="ECO:0000256" key="1">
    <source>
        <dbReference type="SAM" id="Coils"/>
    </source>
</evidence>
<dbReference type="RefSeq" id="WP_184166371.1">
    <property type="nucleotide sequence ID" value="NZ_JACHLN010000002.1"/>
</dbReference>
<feature type="coiled-coil region" evidence="1">
    <location>
        <begin position="125"/>
        <end position="152"/>
    </location>
</feature>
<keyword evidence="4" id="KW-1185">Reference proteome</keyword>
<feature type="transmembrane region" description="Helical" evidence="2">
    <location>
        <begin position="88"/>
        <end position="110"/>
    </location>
</feature>
<evidence type="ECO:0000313" key="3">
    <source>
        <dbReference type="EMBL" id="MBB4838980.1"/>
    </source>
</evidence>
<proteinExistence type="predicted"/>
<keyword evidence="2" id="KW-0472">Membrane</keyword>
<sequence length="769" mass="81651">MRVMIGGKPAEPLPAHNDAEELVLSETAAAVAAPAEPEAWYEAAEEEDTPRRAGWVLPVLAIVAVLGWLGAMGWLLRGAFAAPMAPAALVQLIAALCVPPALIGILYLLALRTSRAEAHRFGATARAMRAEAASLERVVATLSRKIEENRAALAEQTNILIAMGERASEKLESAAGSAAQHARSIDASTRHFGEATADAEHRVAVVLSSLPKAHEEMRGLSDRVDAAGLLASERAAALDTQLSALAERGREADQIAGGAADRLAAHIARMEATSETASARLEQVTGEMSTQVDAVLDRAANAVDEARKGIATQGEAILAMLSANQAALDRAGRDSAEAMGARMASIEEAIGRIGNRLSEEQGRGDKLFEGLASGVDRLDRAMDDLHVAGTERTRNLAASMSALHGSVEAMTIALTVGDETAQKVIGTSEELLTALDASAREIDETLPEALARLDARILASRQVVAASKPELLALVTAAESTHDAIEAIADVVGQQRDTLAKTQASLLETLATGGEQAEQLSAIVDETIATTRRFAESAAPQLVDALLSVRETSSAAAGHAREALSAIVPHAERAIEEAAGDALRRAVDASIRRQLTDLAETTEAAVVAATRASERLTQQMVALADTTAQVEARIAEGRKEREESDSDNFARRVSLLIEALNSASIDITKAFSADVTDSAWAAYLKGDRGVFTRRAVRLLDPSDTREIHRIYEDDEGFRDNVNRYIHDFESMLRQILALRDGSSMSVTLLSSDMGKLYVALAQAIERLRT</sequence>
<organism evidence="3 4">
    <name type="scientific">Sphingomonas kyeonggiensis</name>
    <dbReference type="NCBI Taxonomy" id="1268553"/>
    <lineage>
        <taxon>Bacteria</taxon>
        <taxon>Pseudomonadati</taxon>
        <taxon>Pseudomonadota</taxon>
        <taxon>Alphaproteobacteria</taxon>
        <taxon>Sphingomonadales</taxon>
        <taxon>Sphingomonadaceae</taxon>
        <taxon>Sphingomonas</taxon>
    </lineage>
</organism>
<evidence type="ECO:0000256" key="2">
    <source>
        <dbReference type="SAM" id="Phobius"/>
    </source>
</evidence>
<keyword evidence="1" id="KW-0175">Coiled coil</keyword>
<reference evidence="3 4" key="1">
    <citation type="submission" date="2020-08" db="EMBL/GenBank/DDBJ databases">
        <title>Functional genomics of gut bacteria from endangered species of beetles.</title>
        <authorList>
            <person name="Carlos-Shanley C."/>
        </authorList>
    </citation>
    <scope>NUCLEOTIDE SEQUENCE [LARGE SCALE GENOMIC DNA]</scope>
    <source>
        <strain evidence="3 4">S00224</strain>
    </source>
</reference>
<dbReference type="AlphaFoldDB" id="A0A7W7K234"/>
<dbReference type="Proteomes" id="UP000575241">
    <property type="component" value="Unassembled WGS sequence"/>
</dbReference>
<comment type="caution">
    <text evidence="3">The sequence shown here is derived from an EMBL/GenBank/DDBJ whole genome shotgun (WGS) entry which is preliminary data.</text>
</comment>
<keyword evidence="2" id="KW-0812">Transmembrane</keyword>
<gene>
    <name evidence="3" type="ORF">HNP52_002049</name>
</gene>
<accession>A0A7W7K234</accession>
<evidence type="ECO:0000313" key="4">
    <source>
        <dbReference type="Proteomes" id="UP000575241"/>
    </source>
</evidence>
<protein>
    <submittedName>
        <fullName evidence="3">Putative coiled-coil protein SlyX/negative regulator of replication initiation</fullName>
    </submittedName>
</protein>
<name>A0A7W7K234_9SPHN</name>
<dbReference type="EMBL" id="JACHLN010000002">
    <property type="protein sequence ID" value="MBB4838980.1"/>
    <property type="molecule type" value="Genomic_DNA"/>
</dbReference>
<feature type="transmembrane region" description="Helical" evidence="2">
    <location>
        <begin position="55"/>
        <end position="76"/>
    </location>
</feature>
<keyword evidence="2" id="KW-1133">Transmembrane helix</keyword>